<reference evidence="2" key="2">
    <citation type="submission" date="2025-09" db="UniProtKB">
        <authorList>
            <consortium name="Ensembl"/>
        </authorList>
    </citation>
    <scope>IDENTIFICATION</scope>
</reference>
<evidence type="ECO:0000256" key="1">
    <source>
        <dbReference type="SAM" id="MobiDB-lite"/>
    </source>
</evidence>
<dbReference type="AlphaFoldDB" id="A0A8C5LSM5"/>
<proteinExistence type="predicted"/>
<protein>
    <submittedName>
        <fullName evidence="2">Uncharacterized protein</fullName>
    </submittedName>
</protein>
<keyword evidence="3" id="KW-1185">Reference proteome</keyword>
<dbReference type="Proteomes" id="UP000694569">
    <property type="component" value="Unplaced"/>
</dbReference>
<sequence>MAKKPRKLVVRIARRDQAIGAAKQVKKTKQTPKTVPTKAPANATVAQKMATPAKMAPSVGGKSFPRSVEDSPRWGWKMARLCPLAPRLALL</sequence>
<evidence type="ECO:0000313" key="2">
    <source>
        <dbReference type="Ensembl" id="ENSLLEP00000002630.1"/>
    </source>
</evidence>
<name>A0A8C5LSM5_9ANUR</name>
<organism evidence="2 3">
    <name type="scientific">Leptobrachium leishanense</name>
    <name type="common">Leishan spiny toad</name>
    <dbReference type="NCBI Taxonomy" id="445787"/>
    <lineage>
        <taxon>Eukaryota</taxon>
        <taxon>Metazoa</taxon>
        <taxon>Chordata</taxon>
        <taxon>Craniata</taxon>
        <taxon>Vertebrata</taxon>
        <taxon>Euteleostomi</taxon>
        <taxon>Amphibia</taxon>
        <taxon>Batrachia</taxon>
        <taxon>Anura</taxon>
        <taxon>Pelobatoidea</taxon>
        <taxon>Megophryidae</taxon>
        <taxon>Leptobrachium</taxon>
    </lineage>
</organism>
<dbReference type="Ensembl" id="ENSLLET00000002746.1">
    <property type="protein sequence ID" value="ENSLLEP00000002630.1"/>
    <property type="gene ID" value="ENSLLEG00000001718.1"/>
</dbReference>
<evidence type="ECO:0000313" key="3">
    <source>
        <dbReference type="Proteomes" id="UP000694569"/>
    </source>
</evidence>
<reference evidence="2" key="1">
    <citation type="submission" date="2025-08" db="UniProtKB">
        <authorList>
            <consortium name="Ensembl"/>
        </authorList>
    </citation>
    <scope>IDENTIFICATION</scope>
</reference>
<feature type="region of interest" description="Disordered" evidence="1">
    <location>
        <begin position="48"/>
        <end position="70"/>
    </location>
</feature>
<accession>A0A8C5LSM5</accession>